<dbReference type="RefSeq" id="XP_018190922.1">
    <property type="nucleotide sequence ID" value="XM_018336829.1"/>
</dbReference>
<evidence type="ECO:0000313" key="2">
    <source>
        <dbReference type="EMBL" id="KZF25367.1"/>
    </source>
</evidence>
<accession>A0A161TGQ3</accession>
<dbReference type="AlphaFoldDB" id="A0A161TGQ3"/>
<sequence length="84" mass="10002">MSRHFESVYPFLFFSFFLNFFLASIWREMLIIFTFSLHYIFVLLGRHPLSAKDNQITCSVLASYLKSEIRNLKTELLDFLLLSL</sequence>
<name>A0A161TGQ3_XYLHT</name>
<keyword evidence="1" id="KW-1133">Transmembrane helix</keyword>
<dbReference type="EMBL" id="KV407455">
    <property type="protein sequence ID" value="KZF25367.1"/>
    <property type="molecule type" value="Genomic_DNA"/>
</dbReference>
<proteinExistence type="predicted"/>
<dbReference type="Proteomes" id="UP000076632">
    <property type="component" value="Unassembled WGS sequence"/>
</dbReference>
<keyword evidence="3" id="KW-1185">Reference proteome</keyword>
<evidence type="ECO:0000256" key="1">
    <source>
        <dbReference type="SAM" id="Phobius"/>
    </source>
</evidence>
<gene>
    <name evidence="2" type="ORF">L228DRAFT_75187</name>
</gene>
<reference evidence="2 3" key="1">
    <citation type="journal article" date="2016" name="Fungal Biol.">
        <title>The genome of Xylona heveae provides a window into fungal endophytism.</title>
        <authorList>
            <person name="Gazis R."/>
            <person name="Kuo A."/>
            <person name="Riley R."/>
            <person name="LaButti K."/>
            <person name="Lipzen A."/>
            <person name="Lin J."/>
            <person name="Amirebrahimi M."/>
            <person name="Hesse C.N."/>
            <person name="Spatafora J.W."/>
            <person name="Henrissat B."/>
            <person name="Hainaut M."/>
            <person name="Grigoriev I.V."/>
            <person name="Hibbett D.S."/>
        </authorList>
    </citation>
    <scope>NUCLEOTIDE SEQUENCE [LARGE SCALE GENOMIC DNA]</scope>
    <source>
        <strain evidence="2 3">TC161</strain>
    </source>
</reference>
<keyword evidence="1" id="KW-0472">Membrane</keyword>
<organism evidence="2 3">
    <name type="scientific">Xylona heveae (strain CBS 132557 / TC161)</name>
    <dbReference type="NCBI Taxonomy" id="1328760"/>
    <lineage>
        <taxon>Eukaryota</taxon>
        <taxon>Fungi</taxon>
        <taxon>Dikarya</taxon>
        <taxon>Ascomycota</taxon>
        <taxon>Pezizomycotina</taxon>
        <taxon>Xylonomycetes</taxon>
        <taxon>Xylonales</taxon>
        <taxon>Xylonaceae</taxon>
        <taxon>Xylona</taxon>
    </lineage>
</organism>
<dbReference type="InParanoid" id="A0A161TGQ3"/>
<protein>
    <submittedName>
        <fullName evidence="2">Uncharacterized protein</fullName>
    </submittedName>
</protein>
<keyword evidence="1" id="KW-0812">Transmembrane</keyword>
<dbReference type="GeneID" id="28901966"/>
<evidence type="ECO:0000313" key="3">
    <source>
        <dbReference type="Proteomes" id="UP000076632"/>
    </source>
</evidence>
<feature type="transmembrane region" description="Helical" evidence="1">
    <location>
        <begin position="7"/>
        <end position="23"/>
    </location>
</feature>